<name>A0A9P1A0C8_CUSEU</name>
<dbReference type="OrthoDB" id="913062at2759"/>
<feature type="region of interest" description="Disordered" evidence="1">
    <location>
        <begin position="1"/>
        <end position="27"/>
    </location>
</feature>
<accession>A0A9P1A0C8</accession>
<evidence type="ECO:0000313" key="2">
    <source>
        <dbReference type="EMBL" id="CAH9119034.1"/>
    </source>
</evidence>
<proteinExistence type="predicted"/>
<dbReference type="AlphaFoldDB" id="A0A9P1A0C8"/>
<protein>
    <recommendedName>
        <fullName evidence="4">Retrotransposon gag domain-containing protein</fullName>
    </recommendedName>
</protein>
<evidence type="ECO:0000313" key="3">
    <source>
        <dbReference type="Proteomes" id="UP001152484"/>
    </source>
</evidence>
<keyword evidence="3" id="KW-1185">Reference proteome</keyword>
<comment type="caution">
    <text evidence="2">The sequence shown here is derived from an EMBL/GenBank/DDBJ whole genome shotgun (WGS) entry which is preliminary data.</text>
</comment>
<dbReference type="Proteomes" id="UP001152484">
    <property type="component" value="Unassembled WGS sequence"/>
</dbReference>
<dbReference type="Pfam" id="PF14223">
    <property type="entry name" value="Retrotran_gag_2"/>
    <property type="match status" value="1"/>
</dbReference>
<organism evidence="2 3">
    <name type="scientific">Cuscuta europaea</name>
    <name type="common">European dodder</name>
    <dbReference type="NCBI Taxonomy" id="41803"/>
    <lineage>
        <taxon>Eukaryota</taxon>
        <taxon>Viridiplantae</taxon>
        <taxon>Streptophyta</taxon>
        <taxon>Embryophyta</taxon>
        <taxon>Tracheophyta</taxon>
        <taxon>Spermatophyta</taxon>
        <taxon>Magnoliopsida</taxon>
        <taxon>eudicotyledons</taxon>
        <taxon>Gunneridae</taxon>
        <taxon>Pentapetalae</taxon>
        <taxon>asterids</taxon>
        <taxon>lamiids</taxon>
        <taxon>Solanales</taxon>
        <taxon>Convolvulaceae</taxon>
        <taxon>Cuscuteae</taxon>
        <taxon>Cuscuta</taxon>
        <taxon>Cuscuta subgen. Cuscuta</taxon>
    </lineage>
</organism>
<evidence type="ECO:0008006" key="4">
    <source>
        <dbReference type="Google" id="ProtNLM"/>
    </source>
</evidence>
<gene>
    <name evidence="2" type="ORF">CEURO_LOCUS22178</name>
</gene>
<dbReference type="PANTHER" id="PTHR47481">
    <property type="match status" value="1"/>
</dbReference>
<reference evidence="2" key="1">
    <citation type="submission" date="2022-07" db="EMBL/GenBank/DDBJ databases">
        <authorList>
            <person name="Macas J."/>
            <person name="Novak P."/>
            <person name="Neumann P."/>
        </authorList>
    </citation>
    <scope>NUCLEOTIDE SEQUENCE</scope>
</reference>
<sequence length="330" mass="36046">MSTAAASTNTVAPPVSSSQTAVSMPPSTVMSTAPASLLFGSSSVMQQSLSRPFPMSSAPDMSAWVPPTFDWSPPTPSRQSTVSFSDPQVMADSSRAPFGGATMAGQQGLAPPASLRAIGRPPPSMAVGSLESIAQSMGFSAPNITNIVTTKLDVVEDYLPWRTQFESFLVSHGLMGILDGTISPPPSTTFDNLRREIANNEFYYWLKLDQTVRSWLFATLSRDILVEVHTLKTSSIIWDRLESRFMAASLARSMELKRLFTNIKKKENQSMEQYMREIQKIADALATINSPVSLKDLIEQTLLGLGSEYESIITTLSSFPEGLTFDKLRE</sequence>
<dbReference type="PANTHER" id="PTHR47481:SF31">
    <property type="entry name" value="OS01G0873500 PROTEIN"/>
    <property type="match status" value="1"/>
</dbReference>
<dbReference type="EMBL" id="CAMAPE010000077">
    <property type="protein sequence ID" value="CAH9119034.1"/>
    <property type="molecule type" value="Genomic_DNA"/>
</dbReference>
<evidence type="ECO:0000256" key="1">
    <source>
        <dbReference type="SAM" id="MobiDB-lite"/>
    </source>
</evidence>